<protein>
    <recommendedName>
        <fullName evidence="2">Protein-glutamine gamma-glutamyltransferase TgpA N-terminal domain-containing protein</fullName>
    </recommendedName>
</protein>
<feature type="domain" description="Protein-glutamine gamma-glutamyltransferase TgpA N-terminal" evidence="2">
    <location>
        <begin position="26"/>
        <end position="364"/>
    </location>
</feature>
<dbReference type="EMBL" id="FQVH01000013">
    <property type="protein sequence ID" value="SHF16755.1"/>
    <property type="molecule type" value="Genomic_DNA"/>
</dbReference>
<feature type="transmembrane region" description="Helical" evidence="1">
    <location>
        <begin position="5"/>
        <end position="23"/>
    </location>
</feature>
<keyword evidence="1" id="KW-0812">Transmembrane</keyword>
<accession>A0A1M4ZFJ8</accession>
<keyword evidence="1" id="KW-0472">Membrane</keyword>
<evidence type="ECO:0000256" key="1">
    <source>
        <dbReference type="SAM" id="Phobius"/>
    </source>
</evidence>
<feature type="transmembrane region" description="Helical" evidence="1">
    <location>
        <begin position="177"/>
        <end position="195"/>
    </location>
</feature>
<feature type="transmembrane region" description="Helical" evidence="1">
    <location>
        <begin position="54"/>
        <end position="73"/>
    </location>
</feature>
<feature type="transmembrane region" description="Helical" evidence="1">
    <location>
        <begin position="29"/>
        <end position="47"/>
    </location>
</feature>
<evidence type="ECO:0000259" key="2">
    <source>
        <dbReference type="Pfam" id="PF11992"/>
    </source>
</evidence>
<dbReference type="Pfam" id="PF11992">
    <property type="entry name" value="TgpA_N"/>
    <property type="match status" value="1"/>
</dbReference>
<gene>
    <name evidence="3" type="ORF">SAMN02746089_01421</name>
</gene>
<evidence type="ECO:0000313" key="4">
    <source>
        <dbReference type="Proteomes" id="UP000184088"/>
    </source>
</evidence>
<organism evidence="3 4">
    <name type="scientific">Caldanaerobius fijiensis DSM 17918</name>
    <dbReference type="NCBI Taxonomy" id="1121256"/>
    <lineage>
        <taxon>Bacteria</taxon>
        <taxon>Bacillati</taxon>
        <taxon>Bacillota</taxon>
        <taxon>Clostridia</taxon>
        <taxon>Thermoanaerobacterales</taxon>
        <taxon>Thermoanaerobacteraceae</taxon>
        <taxon>Caldanaerobius</taxon>
    </lineage>
</organism>
<dbReference type="OrthoDB" id="9804872at2"/>
<reference evidence="3 4" key="1">
    <citation type="submission" date="2016-11" db="EMBL/GenBank/DDBJ databases">
        <authorList>
            <person name="Jaros S."/>
            <person name="Januszkiewicz K."/>
            <person name="Wedrychowicz H."/>
        </authorList>
    </citation>
    <scope>NUCLEOTIDE SEQUENCE [LARGE SCALE GENOMIC DNA]</scope>
    <source>
        <strain evidence="3 4">DSM 17918</strain>
    </source>
</reference>
<keyword evidence="4" id="KW-1185">Reference proteome</keyword>
<dbReference type="AlphaFoldDB" id="A0A1M4ZFJ8"/>
<feature type="transmembrane region" description="Helical" evidence="1">
    <location>
        <begin position="125"/>
        <end position="142"/>
    </location>
</feature>
<dbReference type="InterPro" id="IPR021878">
    <property type="entry name" value="TgpA_N"/>
</dbReference>
<feature type="transmembrane region" description="Helical" evidence="1">
    <location>
        <begin position="148"/>
        <end position="165"/>
    </location>
</feature>
<sequence>MAKKWIMFILSISMAFIINMSISKGLASPYAPVAVLFFTIIFVLLAVGILKYPWYSLALAGYVFAFTAYPYLYGEKSKYVKNFINWSIAYASGNEQINSYIIPLSIFMYAVISFTIYAFVVKLKAFYIAVGTGICIFAIQWYGFVDHAYTYMLYFIAVSLIYYAVAKCPDQVVDTGIIGWGLIASVVIMGTFHIMPVNVKPVSWQPLDQWVQDTFPIVRTWRGGDIAGPATTGFSEGPQRLGGPAVADDRVVFYVKTTAESLYLRGAVYDTYDGKTWKNSHEKWTVNRDGIIPLTYSKNVRGRNISIEIMEGQIKTNVLFSALQPIYVKIPDGTFINDEDMQLRYNGQVSSGFKYTVTFFSTYSRSKGDENL</sequence>
<feature type="transmembrane region" description="Helical" evidence="1">
    <location>
        <begin position="100"/>
        <end position="120"/>
    </location>
</feature>
<evidence type="ECO:0000313" key="3">
    <source>
        <dbReference type="EMBL" id="SHF16755.1"/>
    </source>
</evidence>
<dbReference type="STRING" id="1121256.SAMN02746089_01421"/>
<dbReference type="Proteomes" id="UP000184088">
    <property type="component" value="Unassembled WGS sequence"/>
</dbReference>
<dbReference type="RefSeq" id="WP_073343303.1">
    <property type="nucleotide sequence ID" value="NZ_FQVH01000013.1"/>
</dbReference>
<keyword evidence="1" id="KW-1133">Transmembrane helix</keyword>
<proteinExistence type="predicted"/>
<name>A0A1M4ZFJ8_9THEO</name>